<sequence>MDPLLAEALSARLRDYGLDVGSDPDLSRIEPYATVPFALKYRGQEERFQVTYAPQMTLSSLEQPIHTKRGEGKQLIVGPRITDRSAEILRSNGANYIDGGGNAYISFGDVLIDVRGRKPLTRLERNALVHSRGGVNLMSPKRAQVIFAILSWEHLLDGPVRALAVVSQVSVGQAQQTLDLLTEHGFLERNRTIHQFSRDRLLEQWVQAYPSGLGATQLRMQLVGETSLPLESDSPLVLSGESAIGDALRPETLTIYSAQLPNDLIRARRWRRAEGQPNIFLKMKFWEDPNQQGSGGDAAPPLLVYADLLAAQDGRQREAAGEFRRQRDQLRAG</sequence>
<reference evidence="2" key="1">
    <citation type="journal article" date="2019" name="Int. J. Syst. Evol. Microbiol.">
        <title>The Global Catalogue of Microorganisms (GCM) 10K type strain sequencing project: providing services to taxonomists for standard genome sequencing and annotation.</title>
        <authorList>
            <consortium name="The Broad Institute Genomics Platform"/>
            <consortium name="The Broad Institute Genome Sequencing Center for Infectious Disease"/>
            <person name="Wu L."/>
            <person name="Ma J."/>
        </authorList>
    </citation>
    <scope>NUCLEOTIDE SEQUENCE [LARGE SCALE GENOMIC DNA]</scope>
    <source>
        <strain evidence="2">CCUG 50213</strain>
    </source>
</reference>
<comment type="caution">
    <text evidence="1">The sequence shown here is derived from an EMBL/GenBank/DDBJ whole genome shotgun (WGS) entry which is preliminary data.</text>
</comment>
<protein>
    <submittedName>
        <fullName evidence="1">Type IV toxin-antitoxin system AbiEi family antitoxin</fullName>
    </submittedName>
</protein>
<keyword evidence="2" id="KW-1185">Reference proteome</keyword>
<name>A0ABW3TLJ9_9MICO</name>
<dbReference type="RefSeq" id="WP_343958199.1">
    <property type="nucleotide sequence ID" value="NZ_BAAAKZ010000002.1"/>
</dbReference>
<accession>A0ABW3TLJ9</accession>
<gene>
    <name evidence="1" type="ORF">ACFQ3U_06075</name>
</gene>
<dbReference type="EMBL" id="JBHTLY010000002">
    <property type="protein sequence ID" value="MFD1201455.1"/>
    <property type="molecule type" value="Genomic_DNA"/>
</dbReference>
<proteinExistence type="predicted"/>
<organism evidence="1 2">
    <name type="scientific">Leucobacter albus</name>
    <dbReference type="NCBI Taxonomy" id="272210"/>
    <lineage>
        <taxon>Bacteria</taxon>
        <taxon>Bacillati</taxon>
        <taxon>Actinomycetota</taxon>
        <taxon>Actinomycetes</taxon>
        <taxon>Micrococcales</taxon>
        <taxon>Microbacteriaceae</taxon>
        <taxon>Leucobacter</taxon>
    </lineage>
</organism>
<evidence type="ECO:0000313" key="2">
    <source>
        <dbReference type="Proteomes" id="UP001597181"/>
    </source>
</evidence>
<evidence type="ECO:0000313" key="1">
    <source>
        <dbReference type="EMBL" id="MFD1201455.1"/>
    </source>
</evidence>
<dbReference type="Pfam" id="PF09952">
    <property type="entry name" value="AbiEi_2"/>
    <property type="match status" value="1"/>
</dbReference>
<dbReference type="InterPro" id="IPR019238">
    <property type="entry name" value="AbiEi_2"/>
</dbReference>
<dbReference type="Proteomes" id="UP001597181">
    <property type="component" value="Unassembled WGS sequence"/>
</dbReference>